<dbReference type="AlphaFoldDB" id="A0A1I0QWS4"/>
<name>A0A1I0QWS4_9BACT</name>
<dbReference type="GeneID" id="99987522"/>
<protein>
    <recommendedName>
        <fullName evidence="3">Anti sigma-E protein RseA, N-terminal domain</fullName>
    </recommendedName>
</protein>
<keyword evidence="2" id="KW-1185">Reference proteome</keyword>
<organism evidence="1 2">
    <name type="scientific">Roseivirga pacifica</name>
    <dbReference type="NCBI Taxonomy" id="1267423"/>
    <lineage>
        <taxon>Bacteria</taxon>
        <taxon>Pseudomonadati</taxon>
        <taxon>Bacteroidota</taxon>
        <taxon>Cytophagia</taxon>
        <taxon>Cytophagales</taxon>
        <taxon>Roseivirgaceae</taxon>
        <taxon>Roseivirga</taxon>
    </lineage>
</organism>
<evidence type="ECO:0000313" key="1">
    <source>
        <dbReference type="EMBL" id="SEW32228.1"/>
    </source>
</evidence>
<dbReference type="RefSeq" id="WP_090259221.1">
    <property type="nucleotide sequence ID" value="NZ_FOIR01000002.1"/>
</dbReference>
<evidence type="ECO:0000313" key="2">
    <source>
        <dbReference type="Proteomes" id="UP000199437"/>
    </source>
</evidence>
<sequence>MDSRIEELVEKFWNAESSLDEEQELKQLVQQAPESAELSELKQLFAHHDEAAQKQLDDSFDEEILAIIQEEKEEVKVVSFSDYFRKYSAIAAAVLVTIISSVFFYQQQNAPTSTDTFETPEEAYAELKKQLLMVSVFMNKGNNTMSEFGALGDATDELGAIGNMSSAESGLQMLGGMSVN</sequence>
<dbReference type="Proteomes" id="UP000199437">
    <property type="component" value="Unassembled WGS sequence"/>
</dbReference>
<dbReference type="EMBL" id="FOIR01000002">
    <property type="protein sequence ID" value="SEW32228.1"/>
    <property type="molecule type" value="Genomic_DNA"/>
</dbReference>
<evidence type="ECO:0008006" key="3">
    <source>
        <dbReference type="Google" id="ProtNLM"/>
    </source>
</evidence>
<dbReference type="OrthoDB" id="840371at2"/>
<dbReference type="STRING" id="1267423.SAMN05216290_2837"/>
<gene>
    <name evidence="1" type="ORF">SAMN05216290_2837</name>
</gene>
<reference evidence="2" key="1">
    <citation type="submission" date="2016-10" db="EMBL/GenBank/DDBJ databases">
        <authorList>
            <person name="Varghese N."/>
            <person name="Submissions S."/>
        </authorList>
    </citation>
    <scope>NUCLEOTIDE SEQUENCE [LARGE SCALE GENOMIC DNA]</scope>
    <source>
        <strain evidence="2">CGMCC 1.12402</strain>
    </source>
</reference>
<accession>A0A1I0QWS4</accession>
<proteinExistence type="predicted"/>